<dbReference type="OMA" id="ALTHVEW"/>
<name>T0Q5G2_SAPDV</name>
<dbReference type="VEuPathDB" id="FungiDB:SDRG_12388"/>
<reference evidence="3 4" key="1">
    <citation type="submission" date="2012-04" db="EMBL/GenBank/DDBJ databases">
        <title>The Genome Sequence of Saprolegnia declina VS20.</title>
        <authorList>
            <consortium name="The Broad Institute Genome Sequencing Platform"/>
            <person name="Russ C."/>
            <person name="Nusbaum C."/>
            <person name="Tyler B."/>
            <person name="van West P."/>
            <person name="Dieguez-Uribeondo J."/>
            <person name="de Bruijn I."/>
            <person name="Tripathy S."/>
            <person name="Jiang R."/>
            <person name="Young S.K."/>
            <person name="Zeng Q."/>
            <person name="Gargeya S."/>
            <person name="Fitzgerald M."/>
            <person name="Haas B."/>
            <person name="Abouelleil A."/>
            <person name="Alvarado L."/>
            <person name="Arachchi H.M."/>
            <person name="Berlin A."/>
            <person name="Chapman S.B."/>
            <person name="Goldberg J."/>
            <person name="Griggs A."/>
            <person name="Gujja S."/>
            <person name="Hansen M."/>
            <person name="Howarth C."/>
            <person name="Imamovic A."/>
            <person name="Larimer J."/>
            <person name="McCowen C."/>
            <person name="Montmayeur A."/>
            <person name="Murphy C."/>
            <person name="Neiman D."/>
            <person name="Pearson M."/>
            <person name="Priest M."/>
            <person name="Roberts A."/>
            <person name="Saif S."/>
            <person name="Shea T."/>
            <person name="Sisk P."/>
            <person name="Sykes S."/>
            <person name="Wortman J."/>
            <person name="Nusbaum C."/>
            <person name="Birren B."/>
        </authorList>
    </citation>
    <scope>NUCLEOTIDE SEQUENCE [LARGE SCALE GENOMIC DNA]</scope>
    <source>
        <strain evidence="3 4">VS20</strain>
    </source>
</reference>
<proteinExistence type="predicted"/>
<evidence type="ECO:0000256" key="1">
    <source>
        <dbReference type="SAM" id="MobiDB-lite"/>
    </source>
</evidence>
<sequence>MSEALTHVEWVNGPLGVFVISNRAGLAVVSKLTTPLPAHFTTPVAVGDVLIAIDDTPVTPAFATTLQMLRTKASGTPLRLTFQSRRHDIPQCDVLCNDGHELLWVEDAPLGLSFVMDPCSLLTVVSKSVHEASPDVGDILVAIGDVDTSVMRFEHVMATLSKVARPVTLRFVSSLMPAAVAPLSEDEAASTTSSITSSTSKLPGLRRGPSHVAYFTGGRLGLAFKIKAFPTVSQLLDTTLHDGLDNVLVGDQLVSINGESTQRWSMEHVIDRIQSHDNATTAPLELLFVTPPAAPPAPPRQLPSNCYEVVYHGGKLGVVLVGRKGATEIEDVTDPTSAPGLEKALAGDRLVAIDGQRTNDMAFDKTIERVKQAAAKPGGVRLLFFRPEKAFGEDVPFGLFLLTAIEALLI</sequence>
<keyword evidence="4" id="KW-1185">Reference proteome</keyword>
<dbReference type="SUPFAM" id="SSF50156">
    <property type="entry name" value="PDZ domain-like"/>
    <property type="match status" value="3"/>
</dbReference>
<dbReference type="GeneID" id="19953115"/>
<organism evidence="3 4">
    <name type="scientific">Saprolegnia diclina (strain VS20)</name>
    <dbReference type="NCBI Taxonomy" id="1156394"/>
    <lineage>
        <taxon>Eukaryota</taxon>
        <taxon>Sar</taxon>
        <taxon>Stramenopiles</taxon>
        <taxon>Oomycota</taxon>
        <taxon>Saprolegniomycetes</taxon>
        <taxon>Saprolegniales</taxon>
        <taxon>Saprolegniaceae</taxon>
        <taxon>Saprolegnia</taxon>
    </lineage>
</organism>
<dbReference type="RefSeq" id="XP_008616680.1">
    <property type="nucleotide sequence ID" value="XM_008618458.1"/>
</dbReference>
<evidence type="ECO:0000259" key="2">
    <source>
        <dbReference type="SMART" id="SM00228"/>
    </source>
</evidence>
<dbReference type="AlphaFoldDB" id="T0Q5G2"/>
<dbReference type="InterPro" id="IPR001478">
    <property type="entry name" value="PDZ"/>
</dbReference>
<feature type="region of interest" description="Disordered" evidence="1">
    <location>
        <begin position="187"/>
        <end position="206"/>
    </location>
</feature>
<dbReference type="EMBL" id="JH767180">
    <property type="protein sequence ID" value="EQC29841.1"/>
    <property type="molecule type" value="Genomic_DNA"/>
</dbReference>
<feature type="domain" description="PDZ" evidence="2">
    <location>
        <begin position="108"/>
        <end position="175"/>
    </location>
</feature>
<gene>
    <name evidence="3" type="ORF">SDRG_12388</name>
</gene>
<dbReference type="InParanoid" id="T0Q5G2"/>
<feature type="domain" description="PDZ" evidence="2">
    <location>
        <begin position="314"/>
        <end position="388"/>
    </location>
</feature>
<dbReference type="SMART" id="SM00228">
    <property type="entry name" value="PDZ"/>
    <property type="match status" value="4"/>
</dbReference>
<dbReference type="Proteomes" id="UP000030762">
    <property type="component" value="Unassembled WGS sequence"/>
</dbReference>
<feature type="compositionally biased region" description="Low complexity" evidence="1">
    <location>
        <begin position="190"/>
        <end position="200"/>
    </location>
</feature>
<feature type="domain" description="PDZ" evidence="2">
    <location>
        <begin position="218"/>
        <end position="290"/>
    </location>
</feature>
<protein>
    <recommendedName>
        <fullName evidence="2">PDZ domain-containing protein</fullName>
    </recommendedName>
</protein>
<dbReference type="InterPro" id="IPR036034">
    <property type="entry name" value="PDZ_sf"/>
</dbReference>
<evidence type="ECO:0000313" key="4">
    <source>
        <dbReference type="Proteomes" id="UP000030762"/>
    </source>
</evidence>
<dbReference type="Gene3D" id="2.30.42.10">
    <property type="match status" value="1"/>
</dbReference>
<evidence type="ECO:0000313" key="3">
    <source>
        <dbReference type="EMBL" id="EQC29841.1"/>
    </source>
</evidence>
<dbReference type="OrthoDB" id="94694at2759"/>
<accession>T0Q5G2</accession>
<feature type="domain" description="PDZ" evidence="2">
    <location>
        <begin position="13"/>
        <end position="86"/>
    </location>
</feature>